<dbReference type="EMBL" id="BMLF01000002">
    <property type="protein sequence ID" value="GGM06981.1"/>
    <property type="molecule type" value="Genomic_DNA"/>
</dbReference>
<evidence type="ECO:0008006" key="4">
    <source>
        <dbReference type="Google" id="ProtNLM"/>
    </source>
</evidence>
<name>A0A917T108_9RHOB</name>
<reference evidence="2" key="2">
    <citation type="submission" date="2020-09" db="EMBL/GenBank/DDBJ databases">
        <authorList>
            <person name="Sun Q."/>
            <person name="Zhou Y."/>
        </authorList>
    </citation>
    <scope>NUCLEOTIDE SEQUENCE</scope>
    <source>
        <strain evidence="2">CGMCC 1.6293</strain>
    </source>
</reference>
<evidence type="ECO:0000313" key="3">
    <source>
        <dbReference type="Proteomes" id="UP000649829"/>
    </source>
</evidence>
<feature type="signal peptide" evidence="1">
    <location>
        <begin position="1"/>
        <end position="18"/>
    </location>
</feature>
<evidence type="ECO:0000256" key="1">
    <source>
        <dbReference type="SAM" id="SignalP"/>
    </source>
</evidence>
<gene>
    <name evidence="2" type="ORF">GCM10011534_31180</name>
</gene>
<sequence>MRPILAALAMLIATPVLAQGARPITDRSEFVQLVQGRNLTRLGISLNVTGDGRITGSAMGRDVSGTWEWNGGYFCRVLKWGGKVIDSYNCQAVQLEGAALRFTSDKGAGDTAKLRLQ</sequence>
<keyword evidence="3" id="KW-1185">Reference proteome</keyword>
<evidence type="ECO:0000313" key="2">
    <source>
        <dbReference type="EMBL" id="GGM06981.1"/>
    </source>
</evidence>
<feature type="chain" id="PRO_5037668907" description="Dihydrodipicolinate reductase" evidence="1">
    <location>
        <begin position="19"/>
        <end position="117"/>
    </location>
</feature>
<accession>A0A917T108</accession>
<reference evidence="2" key="1">
    <citation type="journal article" date="2014" name="Int. J. Syst. Evol. Microbiol.">
        <title>Complete genome sequence of Corynebacterium casei LMG S-19264T (=DSM 44701T), isolated from a smear-ripened cheese.</title>
        <authorList>
            <consortium name="US DOE Joint Genome Institute (JGI-PGF)"/>
            <person name="Walter F."/>
            <person name="Albersmeier A."/>
            <person name="Kalinowski J."/>
            <person name="Ruckert C."/>
        </authorList>
    </citation>
    <scope>NUCLEOTIDE SEQUENCE</scope>
    <source>
        <strain evidence="2">CGMCC 1.6293</strain>
    </source>
</reference>
<dbReference type="Proteomes" id="UP000649829">
    <property type="component" value="Unassembled WGS sequence"/>
</dbReference>
<proteinExistence type="predicted"/>
<protein>
    <recommendedName>
        <fullName evidence="4">Dihydrodipicolinate reductase</fullName>
    </recommendedName>
</protein>
<keyword evidence="1" id="KW-0732">Signal</keyword>
<dbReference type="RefSeq" id="WP_028287093.1">
    <property type="nucleotide sequence ID" value="NZ_BMLF01000002.1"/>
</dbReference>
<comment type="caution">
    <text evidence="2">The sequence shown here is derived from an EMBL/GenBank/DDBJ whole genome shotgun (WGS) entry which is preliminary data.</text>
</comment>
<dbReference type="AlphaFoldDB" id="A0A917T108"/>
<organism evidence="2 3">
    <name type="scientific">Pseudooceanicola nanhaiensis</name>
    <dbReference type="NCBI Taxonomy" id="375761"/>
    <lineage>
        <taxon>Bacteria</taxon>
        <taxon>Pseudomonadati</taxon>
        <taxon>Pseudomonadota</taxon>
        <taxon>Alphaproteobacteria</taxon>
        <taxon>Rhodobacterales</taxon>
        <taxon>Paracoccaceae</taxon>
        <taxon>Pseudooceanicola</taxon>
    </lineage>
</organism>